<dbReference type="Gene3D" id="3.40.190.10">
    <property type="entry name" value="Periplasmic binding protein-like II"/>
    <property type="match status" value="1"/>
</dbReference>
<reference evidence="2 3" key="1">
    <citation type="submission" date="2017-05" db="EMBL/GenBank/DDBJ databases">
        <title>Genomic insights into alkan degradation activity of Oleiphilus messinensis.</title>
        <authorList>
            <person name="Kozyavkin S.A."/>
            <person name="Slesarev A.I."/>
            <person name="Golyshin P.N."/>
            <person name="Korzhenkov A."/>
            <person name="Golyshina O.N."/>
            <person name="Toshchakov S.V."/>
        </authorList>
    </citation>
    <scope>NUCLEOTIDE SEQUENCE [LARGE SCALE GENOMIC DNA]</scope>
    <source>
        <strain evidence="2 3">ME102</strain>
    </source>
</reference>
<keyword evidence="1" id="KW-0732">Signal</keyword>
<dbReference type="Proteomes" id="UP000196027">
    <property type="component" value="Chromosome"/>
</dbReference>
<evidence type="ECO:0000256" key="1">
    <source>
        <dbReference type="SAM" id="SignalP"/>
    </source>
</evidence>
<evidence type="ECO:0000313" key="3">
    <source>
        <dbReference type="Proteomes" id="UP000196027"/>
    </source>
</evidence>
<accession>A0A1Y0I767</accession>
<dbReference type="AlphaFoldDB" id="A0A1Y0I767"/>
<dbReference type="RefSeq" id="WP_232465274.1">
    <property type="nucleotide sequence ID" value="NZ_CP021425.1"/>
</dbReference>
<proteinExistence type="predicted"/>
<feature type="chain" id="PRO_5012959862" evidence="1">
    <location>
        <begin position="25"/>
        <end position="143"/>
    </location>
</feature>
<dbReference type="EMBL" id="CP021425">
    <property type="protein sequence ID" value="ARU55355.1"/>
    <property type="molecule type" value="Genomic_DNA"/>
</dbReference>
<protein>
    <submittedName>
        <fullName evidence="2">ABC-type phosphate transport system, periplasmic component</fullName>
    </submittedName>
</protein>
<sequence>MIRIKIAASIIACITAFLSPPSFGEVVVVVNPNSSISELDDKWLSAIFLGKKKKYPDGSLAVPVEQETGTPARDKFNEKVIKKSEVQLKAFWSQRIFTGKGQPPKQVSGSADVKKLVSENPAIIGYIDASEVDNTVKIIRKLE</sequence>
<keyword evidence="3" id="KW-1185">Reference proteome</keyword>
<dbReference type="SUPFAM" id="SSF53850">
    <property type="entry name" value="Periplasmic binding protein-like II"/>
    <property type="match status" value="1"/>
</dbReference>
<dbReference type="KEGG" id="ome:OLMES_1275"/>
<feature type="signal peptide" evidence="1">
    <location>
        <begin position="1"/>
        <end position="24"/>
    </location>
</feature>
<gene>
    <name evidence="2" type="ORF">OLMES_1275</name>
</gene>
<evidence type="ECO:0000313" key="2">
    <source>
        <dbReference type="EMBL" id="ARU55355.1"/>
    </source>
</evidence>
<name>A0A1Y0I767_9GAMM</name>
<organism evidence="2 3">
    <name type="scientific">Oleiphilus messinensis</name>
    <dbReference type="NCBI Taxonomy" id="141451"/>
    <lineage>
        <taxon>Bacteria</taxon>
        <taxon>Pseudomonadati</taxon>
        <taxon>Pseudomonadota</taxon>
        <taxon>Gammaproteobacteria</taxon>
        <taxon>Oceanospirillales</taxon>
        <taxon>Oleiphilaceae</taxon>
        <taxon>Oleiphilus</taxon>
    </lineage>
</organism>